<dbReference type="Gene3D" id="3.80.10.10">
    <property type="entry name" value="Ribonuclease Inhibitor"/>
    <property type="match status" value="1"/>
</dbReference>
<dbReference type="OrthoDB" id="2295766at2"/>
<dbReference type="Gene3D" id="2.60.120.200">
    <property type="match status" value="1"/>
</dbReference>
<evidence type="ECO:0000256" key="1">
    <source>
        <dbReference type="SAM" id="MobiDB-lite"/>
    </source>
</evidence>
<dbReference type="HOGENOM" id="CLU_007702_0_0_9"/>
<feature type="transmembrane region" description="Helical" evidence="2">
    <location>
        <begin position="20"/>
        <end position="43"/>
    </location>
</feature>
<proteinExistence type="predicted"/>
<dbReference type="AlphaFoldDB" id="A0A0F4KRD9"/>
<gene>
    <name evidence="3" type="ORF">JG29_06960</name>
</gene>
<protein>
    <submittedName>
        <fullName evidence="3">Uncharacterized protein</fullName>
    </submittedName>
</protein>
<keyword evidence="2" id="KW-0472">Membrane</keyword>
<name>A0A0F4KRD9_9LACO</name>
<dbReference type="InterPro" id="IPR013320">
    <property type="entry name" value="ConA-like_dom_sf"/>
</dbReference>
<keyword evidence="2" id="KW-1133">Transmembrane helix</keyword>
<dbReference type="STRING" id="1218508.JG29_06960"/>
<dbReference type="InterPro" id="IPR032675">
    <property type="entry name" value="LRR_dom_sf"/>
</dbReference>
<comment type="caution">
    <text evidence="3">The sequence shown here is derived from an EMBL/GenBank/DDBJ whole genome shotgun (WGS) entry which is preliminary data.</text>
</comment>
<keyword evidence="2" id="KW-0812">Transmembrane</keyword>
<dbReference type="SUPFAM" id="SSF49899">
    <property type="entry name" value="Concanavalin A-like lectins/glucanases"/>
    <property type="match status" value="1"/>
</dbReference>
<reference evidence="3 4" key="1">
    <citation type="submission" date="2014-12" db="EMBL/GenBank/DDBJ databases">
        <title>Comparative genomics of the lactic acid bacteria isolated from the honey bee gut.</title>
        <authorList>
            <person name="Ellegaard K.M."/>
            <person name="Tamarit D."/>
            <person name="Javelind E."/>
            <person name="Olofsson T."/>
            <person name="Andersson S.G."/>
            <person name="Vasquez A."/>
        </authorList>
    </citation>
    <scope>NUCLEOTIDE SEQUENCE [LARGE SCALE GENOMIC DNA]</scope>
    <source>
        <strain evidence="3 4">Hon2</strain>
    </source>
</reference>
<evidence type="ECO:0000313" key="3">
    <source>
        <dbReference type="EMBL" id="KJY49242.1"/>
    </source>
</evidence>
<sequence length="894" mass="98722">MKKLCLKIKLIKSNAAGKVINVFITTALFFIVSMFFSISSYAATISSPSDSLLPMTNKPLLASQLAAQRAADFSSVLNKLLKQPFDLGSSLNPIKFNKEDTQNFFSPTGSANVEYSSTGGWGIINLNNDEQRKLGAVTLNTAIDMTQDFHFSWKVKISASGIEYGDGIGFALHPLYKPGDTITDQDTHYYQQLPNCFGRNVDNSPVLNSSDPHNGQNLNSIGMKGGNLGISDLMNAFGFKIDTYFNQYGSSNPPKNGIYGTNFHTDYNVYGQFDSSILNYDWQCPYGAFVTTNYNGYSTVDMSSYMQLNNPINIVNNQWWQMNVRKDGTSITVKISDPNNSSKYVSYSKNIAFMDNKTKYGFAIVAATGRVSESNQIKDIEGKFTPAQPTLVTRYTDENGTDLQAPKVTLKEGIDNEFTNTNNQPTIYKDGKTYQCSQINGNLYEPNSAKPTIRQLTNGTKIGEIPVMITKKDDTLNVSSQYNSVIVLNYIYRQRLPSGSASGTSNLPITLGLKFRVNNNSSYVSSANIRPGDTITFQYTATNKSGPSLWQGVTAVQSLAGILDPTANLPTDVTSKSGLVYIPLLNTKNTENNNNRNNLFLNDSGTREVSFTYKGVDKAKLTTQGGQITWTLPQTDSAPKIAPQAQITSKVAVYDQSQQLIDFDGNQLYGSYFYCGENDKSPLANPNPPDPNKTYTPDDLGNHIPATNMVYLNETMWWLIDSNGKLTIYPHNINLNTQSAADWPWDSQRGNIKSVDIRSGVTAMNSINSMFANMPHLTQIDLSNFDMSKVTDAAAMFKGDNSLWKIILGPKVQFPTTKDNPTTDNPIMDAPGNNTPFPENSSYVSRSKNWKEVVGQDDDYKPTGSVKSGKELSSYQGDNKTHTYVWEPSLAGYL</sequence>
<dbReference type="EMBL" id="JXBZ01000005">
    <property type="protein sequence ID" value="KJY49242.1"/>
    <property type="molecule type" value="Genomic_DNA"/>
</dbReference>
<feature type="non-terminal residue" evidence="3">
    <location>
        <position position="894"/>
    </location>
</feature>
<evidence type="ECO:0000313" key="4">
    <source>
        <dbReference type="Proteomes" id="UP000033695"/>
    </source>
</evidence>
<dbReference type="Proteomes" id="UP000033695">
    <property type="component" value="Unassembled WGS sequence"/>
</dbReference>
<evidence type="ECO:0000256" key="2">
    <source>
        <dbReference type="SAM" id="Phobius"/>
    </source>
</evidence>
<feature type="region of interest" description="Disordered" evidence="1">
    <location>
        <begin position="854"/>
        <end position="877"/>
    </location>
</feature>
<keyword evidence="4" id="KW-1185">Reference proteome</keyword>
<dbReference type="RefSeq" id="WP_045922545.1">
    <property type="nucleotide sequence ID" value="NZ_KQ033877.1"/>
</dbReference>
<organism evidence="3 4">
    <name type="scientific">Bombilactobacillus mellis</name>
    <dbReference type="NCBI Taxonomy" id="1218508"/>
    <lineage>
        <taxon>Bacteria</taxon>
        <taxon>Bacillati</taxon>
        <taxon>Bacillota</taxon>
        <taxon>Bacilli</taxon>
        <taxon>Lactobacillales</taxon>
        <taxon>Lactobacillaceae</taxon>
        <taxon>Bombilactobacillus</taxon>
    </lineage>
</organism>
<accession>A0A0F4KRD9</accession>